<reference evidence="2 3" key="1">
    <citation type="submission" date="2016-07" db="EMBL/GenBank/DDBJ databases">
        <authorList>
            <consortium name="Pathogen Informatics"/>
        </authorList>
    </citation>
    <scope>NUCLEOTIDE SEQUENCE [LARGE SCALE GENOMIC DNA]</scope>
</reference>
<sequence length="245" mass="28599">MMNKNKEQFNECSGKQKILLYHWVYYKKDESIIYNSAMCIEDRQKLYKFNSKCCPNKLTLNNSNFHLYFSYNKVTANFNNLQKIYQYFILQFAVVIIEAQSPENSEGMDLSNIPADATKVLVNVQDKLCKIYEYIYLKDYICDKPYIAILVTLIFFILLFSIISLICCKCCCKKKESEESSLDYDQFIMDPNGQMYSAMYQGQMMQSQMIPGVMMYPQIIPGGLMYPQMLQGGMMTPQMYQAGIQ</sequence>
<dbReference type="AlphaFoldDB" id="A0A1G4GWZ6"/>
<dbReference type="VEuPathDB" id="PlasmoDB:PVPAM_000012300"/>
<dbReference type="EMBL" id="LT615247">
    <property type="protein sequence ID" value="SCO67125.1"/>
    <property type="molecule type" value="Genomic_DNA"/>
</dbReference>
<dbReference type="Proteomes" id="UP000196402">
    <property type="component" value="Chromosome 9"/>
</dbReference>
<protein>
    <submittedName>
        <fullName evidence="2">Uncharacterized protein</fullName>
    </submittedName>
</protein>
<proteinExistence type="predicted"/>
<evidence type="ECO:0000256" key="1">
    <source>
        <dbReference type="SAM" id="Phobius"/>
    </source>
</evidence>
<evidence type="ECO:0000313" key="3">
    <source>
        <dbReference type="Proteomes" id="UP000196402"/>
    </source>
</evidence>
<keyword evidence="1" id="KW-1133">Transmembrane helix</keyword>
<keyword evidence="1" id="KW-0472">Membrane</keyword>
<name>A0A1G4GWZ6_PLAVI</name>
<keyword evidence="1" id="KW-0812">Transmembrane</keyword>
<organism evidence="2 3">
    <name type="scientific">Plasmodium vivax</name>
    <name type="common">malaria parasite P. vivax</name>
    <dbReference type="NCBI Taxonomy" id="5855"/>
    <lineage>
        <taxon>Eukaryota</taxon>
        <taxon>Sar</taxon>
        <taxon>Alveolata</taxon>
        <taxon>Apicomplexa</taxon>
        <taxon>Aconoidasida</taxon>
        <taxon>Haemosporida</taxon>
        <taxon>Plasmodiidae</taxon>
        <taxon>Plasmodium</taxon>
        <taxon>Plasmodium (Plasmodium)</taxon>
    </lineage>
</organism>
<feature type="transmembrane region" description="Helical" evidence="1">
    <location>
        <begin position="146"/>
        <end position="166"/>
    </location>
</feature>
<dbReference type="VEuPathDB" id="PlasmoDB:PVP01_0902200"/>
<evidence type="ECO:0000313" key="2">
    <source>
        <dbReference type="EMBL" id="SCO67125.1"/>
    </source>
</evidence>
<accession>A0A1G4GWZ6</accession>
<gene>
    <name evidence="2" type="ORF">PVT01_090006300</name>
</gene>